<keyword evidence="2" id="KW-1185">Reference proteome</keyword>
<dbReference type="SUPFAM" id="SSF53098">
    <property type="entry name" value="Ribonuclease H-like"/>
    <property type="match status" value="1"/>
</dbReference>
<proteinExistence type="predicted"/>
<dbReference type="Proteomes" id="UP000053989">
    <property type="component" value="Unassembled WGS sequence"/>
</dbReference>
<dbReference type="OrthoDB" id="2661839at2759"/>
<dbReference type="EMBL" id="KN822087">
    <property type="protein sequence ID" value="KIM58357.1"/>
    <property type="molecule type" value="Genomic_DNA"/>
</dbReference>
<name>A0A0C3A103_9AGAM</name>
<dbReference type="InParanoid" id="A0A0C3A103"/>
<organism evidence="1 2">
    <name type="scientific">Scleroderma citrinum Foug A</name>
    <dbReference type="NCBI Taxonomy" id="1036808"/>
    <lineage>
        <taxon>Eukaryota</taxon>
        <taxon>Fungi</taxon>
        <taxon>Dikarya</taxon>
        <taxon>Basidiomycota</taxon>
        <taxon>Agaricomycotina</taxon>
        <taxon>Agaricomycetes</taxon>
        <taxon>Agaricomycetidae</taxon>
        <taxon>Boletales</taxon>
        <taxon>Sclerodermatineae</taxon>
        <taxon>Sclerodermataceae</taxon>
        <taxon>Scleroderma</taxon>
    </lineage>
</organism>
<protein>
    <submittedName>
        <fullName evidence="1">Uncharacterized protein</fullName>
    </submittedName>
</protein>
<feature type="non-terminal residue" evidence="1">
    <location>
        <position position="1"/>
    </location>
</feature>
<evidence type="ECO:0000313" key="2">
    <source>
        <dbReference type="Proteomes" id="UP000053989"/>
    </source>
</evidence>
<dbReference type="HOGENOM" id="CLU_159699_0_0_1"/>
<dbReference type="AlphaFoldDB" id="A0A0C3A103"/>
<reference evidence="2" key="2">
    <citation type="submission" date="2015-01" db="EMBL/GenBank/DDBJ databases">
        <title>Evolutionary Origins and Diversification of the Mycorrhizal Mutualists.</title>
        <authorList>
            <consortium name="DOE Joint Genome Institute"/>
            <consortium name="Mycorrhizal Genomics Consortium"/>
            <person name="Kohler A."/>
            <person name="Kuo A."/>
            <person name="Nagy L.G."/>
            <person name="Floudas D."/>
            <person name="Copeland A."/>
            <person name="Barry K.W."/>
            <person name="Cichocki N."/>
            <person name="Veneault-Fourrey C."/>
            <person name="LaButti K."/>
            <person name="Lindquist E.A."/>
            <person name="Lipzen A."/>
            <person name="Lundell T."/>
            <person name="Morin E."/>
            <person name="Murat C."/>
            <person name="Riley R."/>
            <person name="Ohm R."/>
            <person name="Sun H."/>
            <person name="Tunlid A."/>
            <person name="Henrissat B."/>
            <person name="Grigoriev I.V."/>
            <person name="Hibbett D.S."/>
            <person name="Martin F."/>
        </authorList>
    </citation>
    <scope>NUCLEOTIDE SEQUENCE [LARGE SCALE GENOMIC DNA]</scope>
    <source>
        <strain evidence="2">Foug A</strain>
    </source>
</reference>
<evidence type="ECO:0000313" key="1">
    <source>
        <dbReference type="EMBL" id="KIM58357.1"/>
    </source>
</evidence>
<sequence length="127" mass="14857">INLFVNSADELYGPITTIRRDGRVKHIPWTAFLLKPFDWDRVNDVREIISDANKLQQAFSDENRATLWQVIPVLEELQTAWEAKQQDPKYALYRTALQGGLDKIRKYYNRLDQKPVYILALGMLSFT</sequence>
<accession>A0A0C3A103</accession>
<reference evidence="1 2" key="1">
    <citation type="submission" date="2014-04" db="EMBL/GenBank/DDBJ databases">
        <authorList>
            <consortium name="DOE Joint Genome Institute"/>
            <person name="Kuo A."/>
            <person name="Kohler A."/>
            <person name="Nagy L.G."/>
            <person name="Floudas D."/>
            <person name="Copeland A."/>
            <person name="Barry K.W."/>
            <person name="Cichocki N."/>
            <person name="Veneault-Fourrey C."/>
            <person name="LaButti K."/>
            <person name="Lindquist E.A."/>
            <person name="Lipzen A."/>
            <person name="Lundell T."/>
            <person name="Morin E."/>
            <person name="Murat C."/>
            <person name="Sun H."/>
            <person name="Tunlid A."/>
            <person name="Henrissat B."/>
            <person name="Grigoriev I.V."/>
            <person name="Hibbett D.S."/>
            <person name="Martin F."/>
            <person name="Nordberg H.P."/>
            <person name="Cantor M.N."/>
            <person name="Hua S.X."/>
        </authorList>
    </citation>
    <scope>NUCLEOTIDE SEQUENCE [LARGE SCALE GENOMIC DNA]</scope>
    <source>
        <strain evidence="1 2">Foug A</strain>
    </source>
</reference>
<gene>
    <name evidence="1" type="ORF">SCLCIDRAFT_128396</name>
</gene>
<dbReference type="InterPro" id="IPR012337">
    <property type="entry name" value="RNaseH-like_sf"/>
</dbReference>